<evidence type="ECO:0000259" key="1">
    <source>
        <dbReference type="Pfam" id="PF01726"/>
    </source>
</evidence>
<dbReference type="GO" id="GO:0004252">
    <property type="term" value="F:serine-type endopeptidase activity"/>
    <property type="evidence" value="ECO:0007669"/>
    <property type="project" value="InterPro"/>
</dbReference>
<evidence type="ECO:0000313" key="2">
    <source>
        <dbReference type="EMBL" id="GAI86197.1"/>
    </source>
</evidence>
<accession>X1RZJ2</accession>
<feature type="domain" description="LexA repressor DNA-binding" evidence="1">
    <location>
        <begin position="5"/>
        <end position="60"/>
    </location>
</feature>
<dbReference type="Gene3D" id="1.10.10.10">
    <property type="entry name" value="Winged helix-like DNA-binding domain superfamily/Winged helix DNA-binding domain"/>
    <property type="match status" value="1"/>
</dbReference>
<dbReference type="Pfam" id="PF01726">
    <property type="entry name" value="LexA_DNA_bind"/>
    <property type="match status" value="1"/>
</dbReference>
<dbReference type="SUPFAM" id="SSF46785">
    <property type="entry name" value="Winged helix' DNA-binding domain"/>
    <property type="match status" value="1"/>
</dbReference>
<organism evidence="2">
    <name type="scientific">marine sediment metagenome</name>
    <dbReference type="NCBI Taxonomy" id="412755"/>
    <lineage>
        <taxon>unclassified sequences</taxon>
        <taxon>metagenomes</taxon>
        <taxon>ecological metagenomes</taxon>
    </lineage>
</organism>
<dbReference type="InterPro" id="IPR036388">
    <property type="entry name" value="WH-like_DNA-bd_sf"/>
</dbReference>
<dbReference type="InterPro" id="IPR036390">
    <property type="entry name" value="WH_DNA-bd_sf"/>
</dbReference>
<dbReference type="EMBL" id="BARW01006095">
    <property type="protein sequence ID" value="GAI86197.1"/>
    <property type="molecule type" value="Genomic_DNA"/>
</dbReference>
<dbReference type="GO" id="GO:0006508">
    <property type="term" value="P:proteolysis"/>
    <property type="evidence" value="ECO:0007669"/>
    <property type="project" value="InterPro"/>
</dbReference>
<sequence length="81" mass="9291">MPVVLYERQRQILDYMAQYIQRNGFAPPLRDIADSMGLRSLATIHEHLSQLQKKGVIRIIGKGKHRKVEIVDKKFAAMDTG</sequence>
<dbReference type="AlphaFoldDB" id="X1RZJ2"/>
<comment type="caution">
    <text evidence="2">The sequence shown here is derived from an EMBL/GenBank/DDBJ whole genome shotgun (WGS) entry which is preliminary data.</text>
</comment>
<proteinExistence type="predicted"/>
<dbReference type="InterPro" id="IPR006199">
    <property type="entry name" value="LexA_DNA-bd_dom"/>
</dbReference>
<protein>
    <recommendedName>
        <fullName evidence="1">LexA repressor DNA-binding domain-containing protein</fullName>
    </recommendedName>
</protein>
<reference evidence="2" key="1">
    <citation type="journal article" date="2014" name="Front. Microbiol.">
        <title>High frequency of phylogenetically diverse reductive dehalogenase-homologous genes in deep subseafloor sedimentary metagenomes.</title>
        <authorList>
            <person name="Kawai M."/>
            <person name="Futagami T."/>
            <person name="Toyoda A."/>
            <person name="Takaki Y."/>
            <person name="Nishi S."/>
            <person name="Hori S."/>
            <person name="Arai W."/>
            <person name="Tsubouchi T."/>
            <person name="Morono Y."/>
            <person name="Uchiyama I."/>
            <person name="Ito T."/>
            <person name="Fujiyama A."/>
            <person name="Inagaki F."/>
            <person name="Takami H."/>
        </authorList>
    </citation>
    <scope>NUCLEOTIDE SEQUENCE</scope>
    <source>
        <strain evidence="2">Expedition CK06-06</strain>
    </source>
</reference>
<name>X1RZJ2_9ZZZZ</name>
<feature type="non-terminal residue" evidence="2">
    <location>
        <position position="81"/>
    </location>
</feature>
<gene>
    <name evidence="2" type="ORF">S12H4_12774</name>
</gene>